<dbReference type="InterPro" id="IPR020568">
    <property type="entry name" value="Ribosomal_Su5_D2-typ_SF"/>
</dbReference>
<dbReference type="Proteomes" id="UP000053695">
    <property type="component" value="Unassembled WGS sequence"/>
</dbReference>
<dbReference type="SUPFAM" id="SSF54211">
    <property type="entry name" value="Ribosomal protein S5 domain 2-like"/>
    <property type="match status" value="1"/>
</dbReference>
<keyword evidence="4" id="KW-1185">Reference proteome</keyword>
<dbReference type="PATRIC" id="fig|1069083.5.peg.886"/>
<reference evidence="3 4" key="1">
    <citation type="journal article" date="2013" name="Genome Announc.">
        <title>Draft Genome Sequence of a Highly Flagellated, Fast-Swimming Archaeon, Methanocaldococcus villosus Strain KIN24-T80 (DSM 22612).</title>
        <authorList>
            <person name="Thennarasu S."/>
            <person name="Polireddy D."/>
            <person name="Antony A."/>
            <person name="Yada M.R."/>
            <person name="Algarawi S."/>
            <person name="Sivakumar N."/>
        </authorList>
    </citation>
    <scope>NUCLEOTIDE SEQUENCE [LARGE SCALE GENOMIC DNA]</scope>
    <source>
        <strain evidence="3 4">KIN24-T80</strain>
    </source>
</reference>
<keyword evidence="1" id="KW-0067">ATP-binding</keyword>
<dbReference type="InterPro" id="IPR012043">
    <property type="entry name" value="PoK"/>
</dbReference>
<dbReference type="EC" id="2.7.1.169" evidence="1"/>
<dbReference type="AlphaFoldDB" id="N6VSH1"/>
<dbReference type="STRING" id="1069083.GCA_000371805_00621"/>
<dbReference type="EMBL" id="APMM01000028">
    <property type="protein sequence ID" value="ENN96101.1"/>
    <property type="molecule type" value="Genomic_DNA"/>
</dbReference>
<dbReference type="PANTHER" id="PTHR42282">
    <property type="entry name" value="PANTOATE KINASE-RELATED"/>
    <property type="match status" value="1"/>
</dbReference>
<dbReference type="RefSeq" id="WP_004591836.1">
    <property type="nucleotide sequence ID" value="NZ_APMM01000028.1"/>
</dbReference>
<gene>
    <name evidence="3" type="ORF">J422_04518</name>
</gene>
<evidence type="ECO:0000313" key="3">
    <source>
        <dbReference type="EMBL" id="ENN96101.1"/>
    </source>
</evidence>
<dbReference type="GO" id="GO:0015937">
    <property type="term" value="P:coenzyme A biosynthetic process"/>
    <property type="evidence" value="ECO:0007669"/>
    <property type="project" value="UniProtKB-UniRule"/>
</dbReference>
<proteinExistence type="inferred from homology"/>
<feature type="domain" description="GHMP kinase N-terminal" evidence="2">
    <location>
        <begin position="59"/>
        <end position="125"/>
    </location>
</feature>
<dbReference type="GO" id="GO:0005524">
    <property type="term" value="F:ATP binding"/>
    <property type="evidence" value="ECO:0007669"/>
    <property type="project" value="UniProtKB-KW"/>
</dbReference>
<comment type="similarity">
    <text evidence="1">Belongs to the GHMP kinase family. PoK subfamily.</text>
</comment>
<comment type="catalytic activity">
    <reaction evidence="1">
        <text>(R)-pantoate + ATP = (R)-4-phosphopantoate + ADP + H(+)</text>
        <dbReference type="Rhea" id="RHEA:28246"/>
        <dbReference type="ChEBI" id="CHEBI:15378"/>
        <dbReference type="ChEBI" id="CHEBI:15980"/>
        <dbReference type="ChEBI" id="CHEBI:30616"/>
        <dbReference type="ChEBI" id="CHEBI:61294"/>
        <dbReference type="ChEBI" id="CHEBI:456216"/>
        <dbReference type="EC" id="2.7.1.169"/>
    </reaction>
</comment>
<protein>
    <recommendedName>
        <fullName evidence="1">Pantoate kinase</fullName>
        <shortName evidence="1">PoK</shortName>
        <ecNumber evidence="1">2.7.1.169</ecNumber>
    </recommendedName>
</protein>
<dbReference type="HAMAP" id="MF_02223">
    <property type="entry name" value="Pantoate_kinase"/>
    <property type="match status" value="1"/>
</dbReference>
<name>N6VSH1_9EURY</name>
<comment type="function">
    <text evidence="1">Phosphorylates (R)-pantoate to form (R)-4-phosphopantoate in the CoA biosynthesis pathway.</text>
</comment>
<sequence length="257" mass="28856">MVPAHITGFFTIYKDRDPMKTGSKGAGITLDRGVKLEIEEGKGVYYNNERVNIDPINYILKNYKINYKINFISDFPLGSGLGMSGACSLSLSKLIFKDFNAVKLAHKAEVLSGTGLGDVIAQYVRGFVIRKSPGFPINVVKVIDKDYYVIVEILGKKETKDVINNREFINKINYFGERCLKLLLENPNIKNFVKLSYDFALNIGLMDDEIKELCEDLKFTVGASQSMIGKTLFCIAKKEHLKDAISILKNPIVCHIK</sequence>
<evidence type="ECO:0000313" key="4">
    <source>
        <dbReference type="Proteomes" id="UP000053695"/>
    </source>
</evidence>
<accession>N6VSH1</accession>
<dbReference type="PIRSF" id="PIRSF016896">
    <property type="entry name" value="GHMP_arc_MJ0969"/>
    <property type="match status" value="1"/>
</dbReference>
<dbReference type="Pfam" id="PF00288">
    <property type="entry name" value="GHMP_kinases_N"/>
    <property type="match status" value="1"/>
</dbReference>
<dbReference type="GO" id="GO:0016301">
    <property type="term" value="F:kinase activity"/>
    <property type="evidence" value="ECO:0007669"/>
    <property type="project" value="UniProtKB-UniRule"/>
</dbReference>
<keyword evidence="1" id="KW-0808">Transferase</keyword>
<organism evidence="3 4">
    <name type="scientific">Methanocaldococcus villosus KIN24-T80</name>
    <dbReference type="NCBI Taxonomy" id="1069083"/>
    <lineage>
        <taxon>Archaea</taxon>
        <taxon>Methanobacteriati</taxon>
        <taxon>Methanobacteriota</taxon>
        <taxon>Methanomada group</taxon>
        <taxon>Methanococci</taxon>
        <taxon>Methanococcales</taxon>
        <taxon>Methanocaldococcaceae</taxon>
        <taxon>Methanocaldococcus</taxon>
    </lineage>
</organism>
<comment type="pathway">
    <text evidence="1">Cofactor biosynthesis; coenzyme A biosynthesis.</text>
</comment>
<keyword evidence="1" id="KW-0173">Coenzyme A biosynthesis</keyword>
<dbReference type="UniPathway" id="UPA00241"/>
<dbReference type="PANTHER" id="PTHR42282:SF1">
    <property type="entry name" value="PANTOATE KINASE"/>
    <property type="match status" value="1"/>
</dbReference>
<dbReference type="OrthoDB" id="85822at2157"/>
<evidence type="ECO:0000256" key="1">
    <source>
        <dbReference type="HAMAP-Rule" id="MF_02223"/>
    </source>
</evidence>
<comment type="caution">
    <text evidence="3">The sequence shown here is derived from an EMBL/GenBank/DDBJ whole genome shotgun (WGS) entry which is preliminary data.</text>
</comment>
<dbReference type="InterPro" id="IPR006204">
    <property type="entry name" value="GHMP_kinase_N_dom"/>
</dbReference>
<keyword evidence="1 3" id="KW-0418">Kinase</keyword>
<evidence type="ECO:0000259" key="2">
    <source>
        <dbReference type="Pfam" id="PF00288"/>
    </source>
</evidence>
<keyword evidence="1" id="KW-0547">Nucleotide-binding</keyword>